<dbReference type="AlphaFoldDB" id="A0A6L3MQ71"/>
<evidence type="ECO:0000313" key="3">
    <source>
        <dbReference type="Proteomes" id="UP000473470"/>
    </source>
</evidence>
<dbReference type="GeneID" id="93055451"/>
<reference evidence="2 3" key="1">
    <citation type="submission" date="2019-09" db="EMBL/GenBank/DDBJ databases">
        <title>Draft genome sequences of 48 bacterial type strains from the CCUG.</title>
        <authorList>
            <person name="Tunovic T."/>
            <person name="Pineiro-Iglesias B."/>
            <person name="Unosson C."/>
            <person name="Inganas E."/>
            <person name="Ohlen M."/>
            <person name="Cardew S."/>
            <person name="Jensie-Markopoulos S."/>
            <person name="Salva-Serra F."/>
            <person name="Jaen-Luchoro D."/>
            <person name="Karlsson R."/>
            <person name="Svensson-Stadler L."/>
            <person name="Chun J."/>
            <person name="Moore E."/>
        </authorList>
    </citation>
    <scope>NUCLEOTIDE SEQUENCE [LARGE SCALE GENOMIC DNA]</scope>
    <source>
        <strain evidence="2 3">CCUG 65686</strain>
    </source>
</reference>
<feature type="region of interest" description="Disordered" evidence="1">
    <location>
        <begin position="1"/>
        <end position="22"/>
    </location>
</feature>
<dbReference type="RefSeq" id="WP_059886263.1">
    <property type="nucleotide sequence ID" value="NZ_CABVPM010000077.1"/>
</dbReference>
<evidence type="ECO:0000313" key="2">
    <source>
        <dbReference type="EMBL" id="KAB0633805.1"/>
    </source>
</evidence>
<protein>
    <submittedName>
        <fullName evidence="2">Uncharacterized protein</fullName>
    </submittedName>
</protein>
<sequence>MSKPLDMEGSLPGGSAPASVDASKEDHILDVILFAEAFLRRALTYSSAKSMVALKVLSVMRNCGPAMMRAKTSIDEFFVFGRRHGLPST</sequence>
<dbReference type="EMBL" id="VZOK01000061">
    <property type="protein sequence ID" value="KAB0633805.1"/>
    <property type="molecule type" value="Genomic_DNA"/>
</dbReference>
<comment type="caution">
    <text evidence="2">The sequence shown here is derived from an EMBL/GenBank/DDBJ whole genome shotgun (WGS) entry which is preliminary data.</text>
</comment>
<gene>
    <name evidence="2" type="ORF">F7R25_28785</name>
</gene>
<name>A0A6L3MQ71_9BURK</name>
<organism evidence="2 3">
    <name type="scientific">Burkholderia stagnalis</name>
    <dbReference type="NCBI Taxonomy" id="1503054"/>
    <lineage>
        <taxon>Bacteria</taxon>
        <taxon>Pseudomonadati</taxon>
        <taxon>Pseudomonadota</taxon>
        <taxon>Betaproteobacteria</taxon>
        <taxon>Burkholderiales</taxon>
        <taxon>Burkholderiaceae</taxon>
        <taxon>Burkholderia</taxon>
        <taxon>Burkholderia cepacia complex</taxon>
    </lineage>
</organism>
<dbReference type="Proteomes" id="UP000473470">
    <property type="component" value="Unassembled WGS sequence"/>
</dbReference>
<evidence type="ECO:0000256" key="1">
    <source>
        <dbReference type="SAM" id="MobiDB-lite"/>
    </source>
</evidence>
<proteinExistence type="predicted"/>
<accession>A0A6L3MQ71</accession>